<dbReference type="OrthoDB" id="10253115at2759"/>
<dbReference type="EMBL" id="JAHDYR010000008">
    <property type="protein sequence ID" value="KAG9395707.1"/>
    <property type="molecule type" value="Genomic_DNA"/>
</dbReference>
<dbReference type="PROSITE" id="PS00455">
    <property type="entry name" value="AMP_BINDING"/>
    <property type="match status" value="1"/>
</dbReference>
<accession>A0A8J6E5F8</accession>
<dbReference type="InterPro" id="IPR000873">
    <property type="entry name" value="AMP-dep_synth/lig_dom"/>
</dbReference>
<evidence type="ECO:0000313" key="3">
    <source>
        <dbReference type="Proteomes" id="UP000717585"/>
    </source>
</evidence>
<dbReference type="SUPFAM" id="SSF56801">
    <property type="entry name" value="Acetyl-CoA synthetase-like"/>
    <property type="match status" value="1"/>
</dbReference>
<dbReference type="Proteomes" id="UP000717585">
    <property type="component" value="Unassembled WGS sequence"/>
</dbReference>
<dbReference type="GO" id="GO:0031956">
    <property type="term" value="F:medium-chain fatty acid-CoA ligase activity"/>
    <property type="evidence" value="ECO:0007669"/>
    <property type="project" value="TreeGrafter"/>
</dbReference>
<dbReference type="PANTHER" id="PTHR43201">
    <property type="entry name" value="ACYL-COA SYNTHETASE"/>
    <property type="match status" value="1"/>
</dbReference>
<sequence>MSTENLPFPGGVLNEDNEIYARWLKNYQDSIKAINANCGDSGTLFGSVDHWANIRPDSIALIDHSTGEMITRSKFRTQTNAIAAVLRAHGIQKGDVIMTYLPALPVHVSLFIAAMRIGAIMCPIDLRLKTDEIEYCIEKTRPKAFFFLGLAKIDLRPNIAPSVAKHPEVKFIQVQPSEAPADIIPGAVHIKRFLKFAVWHLAVTMISGSVRRISAALEKDDPCLIIFTTGSTGNPKPALISHQNLAVQAKNLCTLVAFTAEDRVLLNLPLSHIGGIGELLCITIVSGCTGVLIPVFDAKTCLEAIHQHRVSMIGQIPSMFQLEWRVKEYTEGKYDLSSLKFAVYGGQSVTADFMRKVIAMGGPTMKVATGLGLTEVGGFCTYTPVDLEDPTSISLFVGYSAPNFPLTIRQAMKEDGSAGDVLEDGEIGEICFSGPQVFLGYLNDKEATRK</sequence>
<dbReference type="GO" id="GO:0006631">
    <property type="term" value="P:fatty acid metabolic process"/>
    <property type="evidence" value="ECO:0007669"/>
    <property type="project" value="TreeGrafter"/>
</dbReference>
<dbReference type="AlphaFoldDB" id="A0A8J6E5F8"/>
<organism evidence="2 3">
    <name type="scientific">Carpediemonas membranifera</name>
    <dbReference type="NCBI Taxonomy" id="201153"/>
    <lineage>
        <taxon>Eukaryota</taxon>
        <taxon>Metamonada</taxon>
        <taxon>Carpediemonas-like organisms</taxon>
        <taxon>Carpediemonas</taxon>
    </lineage>
</organism>
<dbReference type="InterPro" id="IPR042099">
    <property type="entry name" value="ANL_N_sf"/>
</dbReference>
<name>A0A8J6E5F8_9EUKA</name>
<feature type="domain" description="AMP-dependent synthetase/ligase" evidence="1">
    <location>
        <begin position="49"/>
        <end position="442"/>
    </location>
</feature>
<keyword evidence="3" id="KW-1185">Reference proteome</keyword>
<evidence type="ECO:0000313" key="2">
    <source>
        <dbReference type="EMBL" id="KAG9395707.1"/>
    </source>
</evidence>
<dbReference type="Pfam" id="PF00501">
    <property type="entry name" value="AMP-binding"/>
    <property type="match status" value="1"/>
</dbReference>
<dbReference type="Gene3D" id="3.40.50.12780">
    <property type="entry name" value="N-terminal domain of ligase-like"/>
    <property type="match status" value="1"/>
</dbReference>
<protein>
    <submittedName>
        <fullName evidence="2">AMP-binding enzyme</fullName>
    </submittedName>
</protein>
<reference evidence="2" key="1">
    <citation type="submission" date="2021-05" db="EMBL/GenBank/DDBJ databases">
        <title>A free-living protist that lacks canonical eukaryotic 1 DNA replication and segregation systems.</title>
        <authorList>
            <person name="Salas-Leiva D.E."/>
            <person name="Tromer E.C."/>
            <person name="Curtis B.A."/>
            <person name="Jerlstrom-Hultqvist J."/>
            <person name="Kolisko M."/>
            <person name="Yi Z."/>
            <person name="Salas-Leiva J.S."/>
            <person name="Gallot-Lavallee L."/>
            <person name="Kops G.J.P.L."/>
            <person name="Archibald J.M."/>
            <person name="Simpson A.G.B."/>
            <person name="Roger A.J."/>
        </authorList>
    </citation>
    <scope>NUCLEOTIDE SEQUENCE</scope>
    <source>
        <strain evidence="2">BICM</strain>
    </source>
</reference>
<dbReference type="PANTHER" id="PTHR43201:SF32">
    <property type="entry name" value="2-SUCCINYLBENZOATE--COA LIGASE, CHLOROPLASTIC_PEROXISOMAL"/>
    <property type="match status" value="1"/>
</dbReference>
<dbReference type="InterPro" id="IPR020845">
    <property type="entry name" value="AMP-binding_CS"/>
</dbReference>
<feature type="non-terminal residue" evidence="2">
    <location>
        <position position="1"/>
    </location>
</feature>
<proteinExistence type="predicted"/>
<evidence type="ECO:0000259" key="1">
    <source>
        <dbReference type="Pfam" id="PF00501"/>
    </source>
</evidence>
<gene>
    <name evidence="2" type="ORF">J8273_2613</name>
</gene>
<comment type="caution">
    <text evidence="2">The sequence shown here is derived from an EMBL/GenBank/DDBJ whole genome shotgun (WGS) entry which is preliminary data.</text>
</comment>